<evidence type="ECO:0000256" key="1">
    <source>
        <dbReference type="ARBA" id="ARBA00022729"/>
    </source>
</evidence>
<dbReference type="EMBL" id="JAKQYM010000009">
    <property type="protein sequence ID" value="MCI2229983.1"/>
    <property type="molecule type" value="Genomic_DNA"/>
</dbReference>
<dbReference type="InterPro" id="IPR036116">
    <property type="entry name" value="FN3_sf"/>
</dbReference>
<feature type="chain" id="PRO_5040751706" evidence="2">
    <location>
        <begin position="19"/>
        <end position="1534"/>
    </location>
</feature>
<proteinExistence type="predicted"/>
<evidence type="ECO:0000256" key="2">
    <source>
        <dbReference type="SAM" id="SignalP"/>
    </source>
</evidence>
<dbReference type="GO" id="GO:0005975">
    <property type="term" value="P:carbohydrate metabolic process"/>
    <property type="evidence" value="ECO:0007669"/>
    <property type="project" value="UniProtKB-ARBA"/>
</dbReference>
<organism evidence="4 5">
    <name type="scientific">Polaribacter marinus</name>
    <dbReference type="NCBI Taxonomy" id="2916838"/>
    <lineage>
        <taxon>Bacteria</taxon>
        <taxon>Pseudomonadati</taxon>
        <taxon>Bacteroidota</taxon>
        <taxon>Flavobacteriia</taxon>
        <taxon>Flavobacteriales</taxon>
        <taxon>Flavobacteriaceae</taxon>
    </lineage>
</organism>
<dbReference type="InterPro" id="IPR059226">
    <property type="entry name" value="Choice_anch_Q_dom"/>
</dbReference>
<dbReference type="InterPro" id="IPR026444">
    <property type="entry name" value="Secre_tail"/>
</dbReference>
<dbReference type="NCBIfam" id="TIGR04183">
    <property type="entry name" value="Por_Secre_tail"/>
    <property type="match status" value="1"/>
</dbReference>
<dbReference type="RefSeq" id="WP_242179093.1">
    <property type="nucleotide sequence ID" value="NZ_JAKQYM010000009.1"/>
</dbReference>
<dbReference type="Pfam" id="PF18998">
    <property type="entry name" value="Flg_new_2"/>
    <property type="match status" value="4"/>
</dbReference>
<dbReference type="InterPro" id="IPR044060">
    <property type="entry name" value="Bacterial_rp_domain"/>
</dbReference>
<feature type="signal peptide" evidence="2">
    <location>
        <begin position="1"/>
        <end position="18"/>
    </location>
</feature>
<dbReference type="Proteomes" id="UP001139369">
    <property type="component" value="Unassembled WGS sequence"/>
</dbReference>
<name>A0A9X1VPT5_9FLAO</name>
<comment type="caution">
    <text evidence="4">The sequence shown here is derived from an EMBL/GenBank/DDBJ whole genome shotgun (WGS) entry which is preliminary data.</text>
</comment>
<accession>A0A9X1VPT5</accession>
<dbReference type="InterPro" id="IPR006626">
    <property type="entry name" value="PbH1"/>
</dbReference>
<reference evidence="4" key="1">
    <citation type="submission" date="2022-02" db="EMBL/GenBank/DDBJ databases">
        <title>Polaribacter sp. MSW13, isolated from seawater.</title>
        <authorList>
            <person name="Kristyanto S."/>
            <person name="Jung J."/>
            <person name="Jeon C.O."/>
        </authorList>
    </citation>
    <scope>NUCLEOTIDE SEQUENCE</scope>
    <source>
        <strain evidence="4">MSW13</strain>
    </source>
</reference>
<dbReference type="Gene3D" id="2.60.120.200">
    <property type="match status" value="1"/>
</dbReference>
<gene>
    <name evidence="4" type="ORF">MC378_12465</name>
</gene>
<dbReference type="InterPro" id="IPR012334">
    <property type="entry name" value="Pectin_lyas_fold"/>
</dbReference>
<sequence>MKTRLLLLLLFVSSLAFGQIPTNGLVGEYSFTNGAFTDGANGVNFTQTGTALTTEDDRVNTTNNAVGLNGDYLTRSDLNWAQELSISFWVKTDTNSADIKTIIDDRNTSDYGYYIYLRDGKIGISTKYREKHFSVGTLVDRTQGALSTEFIADGGWHHIVATIKTNTVYNGSFDSTQIWLDLFIDGEKKGDSLAYHSFYYFNIPINANTNLKIASNANNTLSTANQYQDNLDDILFYNKILSASEIDQIGTINNFCFPLASTDITVSNNTETSFDITLANSGDYELAYALKGQPFSTATIIPLNGYVSGNSQSITGLTASNYYNIYVRSKCSSTVWSSWSSPKETRTKGKIFVNVTATGNNDGSSWVNAFSDLQDAIAVLEDDQEIWIAQGTYIPGVSDRDASFIIDNLNVKLYGGFNGTETTLQQRDFRTNETILSGDLLANDAGTITGTLRTDNAYHVVEVNNNGAILDGLTIANGVANSSGDNAAGAAIFKAKAVKTLVVKNCTIKNNLAYNAAGIYAEYTTSGVGSLVIGNCIFDNNLARLCTAFSAWARTSGTFTFNISNSLFSNNETKDLSGSNNGIAGSAGWIRAIGNSSTIVNASLSNNTYTNNNDIGTHTSMSNFTRATVGASAEYGGTINMEVANSVFWNNTISGGAIANSITQLSGAELGNITAVNSIDEDGFSKLTAANLTNTSTADPLFTDAANNDFTLQAASPAIDTGDNSKISTNNIIDLLGNSRIFNTTVDLGVYEFGASTPVDYTLTTNATNGSVTNNPSGSVFTALTSVELTATPDTGYQFSSWTGDVTSTTNPLTVTMNTNKNITAVFINAQQTLTTTAVNGSVTTNPNPVNGTYDYGTPVEVTAVPNAGYQFSSWTGDVSSNTKTTTVIMDGDKSVTANFIEGPAFVDSNATGNNDGTSWANAYTNLQTAISNTAATKTIWVAKGIYKPAGSGRLSTFSLNKKQKIYGGFNGTETIFSERDINANPTILSGDLNGDDNNSILDTEPTRQDNAYHVITVKGNFAEGGELNGFIITGGNSNGSLSASCSTASASQYDHRVGAAIYSNPEGENYKVYMKITNCILEKNTGKYYTVLGRFSPCGDLGTQSHVDFESCIIRDNYSASSANIAYTGSQQYNIKSYGTIVNSLITGNSNGTTDKSSALLISSGAGGTNPSAFVSVINTTIANNNSTNNKAVTINLNSASSYPVYFYNSIIYNNGGTTSINITSSNGGSATFANNIVEGGHYSSTNLDPMLGNDYGLLAGSPAIDAGDNSKLPGNITIDVAGNNRVLNTTVDIGAYEFDATAIINRTLTLAATNGIVATNPNPVNGTYADGATVALTATPDAGYQFDGWSGDATGTTNPLTITMDTDKNITAIFSPIQRALNVTIVGGGTVTLANGSSPNGNYAEGTVVTLTATPDAGYGFVDWSVDATGTNNPLSITIDSDKNITATFSTTAGVSDENKIDFSIFPNPTSSILNIEMKNNIKQITIYSIIGAKVLTTKLKTIDTSNLNTGVYLIMVEDAKGNRIKKRFVKQ</sequence>
<evidence type="ECO:0000313" key="5">
    <source>
        <dbReference type="Proteomes" id="UP001139369"/>
    </source>
</evidence>
<dbReference type="NCBIfam" id="NF041518">
    <property type="entry name" value="choice_anch_Q"/>
    <property type="match status" value="2"/>
</dbReference>
<dbReference type="GO" id="GO:0004553">
    <property type="term" value="F:hydrolase activity, hydrolyzing O-glycosyl compounds"/>
    <property type="evidence" value="ECO:0007669"/>
    <property type="project" value="UniProtKB-ARBA"/>
</dbReference>
<dbReference type="Pfam" id="PF18962">
    <property type="entry name" value="Por_Secre_tail"/>
    <property type="match status" value="1"/>
</dbReference>
<feature type="domain" description="Fibronectin type-III" evidence="3">
    <location>
        <begin position="260"/>
        <end position="350"/>
    </location>
</feature>
<dbReference type="NCBIfam" id="TIGR02543">
    <property type="entry name" value="List_Bact_rpt"/>
    <property type="match status" value="1"/>
</dbReference>
<dbReference type="SMART" id="SM00710">
    <property type="entry name" value="PbH1"/>
    <property type="match status" value="7"/>
</dbReference>
<evidence type="ECO:0000259" key="3">
    <source>
        <dbReference type="PROSITE" id="PS50853"/>
    </source>
</evidence>
<dbReference type="PROSITE" id="PS50853">
    <property type="entry name" value="FN3"/>
    <property type="match status" value="1"/>
</dbReference>
<dbReference type="Gene3D" id="2.160.20.10">
    <property type="entry name" value="Single-stranded right-handed beta-helix, Pectin lyase-like"/>
    <property type="match status" value="2"/>
</dbReference>
<evidence type="ECO:0000313" key="4">
    <source>
        <dbReference type="EMBL" id="MCI2229983.1"/>
    </source>
</evidence>
<dbReference type="SUPFAM" id="SSF49899">
    <property type="entry name" value="Concanavalin A-like lectins/glucanases"/>
    <property type="match status" value="1"/>
</dbReference>
<dbReference type="InterPro" id="IPR003961">
    <property type="entry name" value="FN3_dom"/>
</dbReference>
<dbReference type="InterPro" id="IPR013320">
    <property type="entry name" value="ConA-like_dom_sf"/>
</dbReference>
<dbReference type="InterPro" id="IPR011050">
    <property type="entry name" value="Pectin_lyase_fold/virulence"/>
</dbReference>
<dbReference type="InterPro" id="IPR013378">
    <property type="entry name" value="InlB-like_B-rpt"/>
</dbReference>
<protein>
    <submittedName>
        <fullName evidence="4">T9SS type A sorting domain-containing protein</fullName>
    </submittedName>
</protein>
<dbReference type="SUPFAM" id="SSF49265">
    <property type="entry name" value="Fibronectin type III"/>
    <property type="match status" value="1"/>
</dbReference>
<dbReference type="SUPFAM" id="SSF51126">
    <property type="entry name" value="Pectin lyase-like"/>
    <property type="match status" value="2"/>
</dbReference>
<keyword evidence="5" id="KW-1185">Reference proteome</keyword>
<keyword evidence="1 2" id="KW-0732">Signal</keyword>